<proteinExistence type="predicted"/>
<dbReference type="AlphaFoldDB" id="A0A919LBX2"/>
<organism evidence="1 2">
    <name type="scientific">Streptomyces xanthophaeus</name>
    <dbReference type="NCBI Taxonomy" id="67385"/>
    <lineage>
        <taxon>Bacteria</taxon>
        <taxon>Bacillati</taxon>
        <taxon>Actinomycetota</taxon>
        <taxon>Actinomycetes</taxon>
        <taxon>Kitasatosporales</taxon>
        <taxon>Streptomycetaceae</taxon>
        <taxon>Streptomyces</taxon>
    </lineage>
</organism>
<evidence type="ECO:0000313" key="2">
    <source>
        <dbReference type="Proteomes" id="UP000600026"/>
    </source>
</evidence>
<name>A0A919LBX2_9ACTN</name>
<evidence type="ECO:0000313" key="1">
    <source>
        <dbReference type="EMBL" id="GHI84935.1"/>
    </source>
</evidence>
<gene>
    <name evidence="1" type="ORF">Sxan_22990</name>
</gene>
<protein>
    <submittedName>
        <fullName evidence="1">Uncharacterized protein</fullName>
    </submittedName>
</protein>
<dbReference type="RefSeq" id="WP_037892979.1">
    <property type="nucleotide sequence ID" value="NZ_BNEE01000006.1"/>
</dbReference>
<accession>A0A919LBX2</accession>
<dbReference type="EMBL" id="BNEE01000006">
    <property type="protein sequence ID" value="GHI84935.1"/>
    <property type="molecule type" value="Genomic_DNA"/>
</dbReference>
<comment type="caution">
    <text evidence="1">The sequence shown here is derived from an EMBL/GenBank/DDBJ whole genome shotgun (WGS) entry which is preliminary data.</text>
</comment>
<reference evidence="1" key="1">
    <citation type="submission" date="2020-09" db="EMBL/GenBank/DDBJ databases">
        <title>Whole genome shotgun sequence of Streptomyces xanthophaeus NBRC 12829.</title>
        <authorList>
            <person name="Komaki H."/>
            <person name="Tamura T."/>
        </authorList>
    </citation>
    <scope>NUCLEOTIDE SEQUENCE</scope>
    <source>
        <strain evidence="1">NBRC 12829</strain>
    </source>
</reference>
<dbReference type="OrthoDB" id="4567081at2"/>
<dbReference type="Proteomes" id="UP000600026">
    <property type="component" value="Unassembled WGS sequence"/>
</dbReference>
<keyword evidence="2" id="KW-1185">Reference proteome</keyword>
<sequence length="101" mass="11276">MAFLRCEAVRWVDDEPQPGLVEVRFTDAHQRQWAFIDKWPVFTGDGLTPNSFYPVVVGVLCDVLTADDTASAVTISVAPWCLESLEGDVEFEVRADQLTTN</sequence>